<dbReference type="EMBL" id="ML208507">
    <property type="protein sequence ID" value="TFK63739.1"/>
    <property type="molecule type" value="Genomic_DNA"/>
</dbReference>
<dbReference type="Proteomes" id="UP000308600">
    <property type="component" value="Unassembled WGS sequence"/>
</dbReference>
<proteinExistence type="predicted"/>
<sequence>MQRNIPIRPSHLFPCGHRPCRKLCRDPGALRRHENFNPPTLAAALLPPAPPIPAAIPDDEEHPGQPGPPPVPPPMPDPYQAPVPPVYRLHRSNEYIARHPYMRGRPCNSEGVDLAEDEKPQPRLVDQDDYYPFTCEQEYNLARWIFRRAKLSNPNVDELMEILGDLFPGQYIPWSNFAEFYETVDAIPVGGVPWTQSTVKYDGVLPPNAPPWMTETYEFWFRNPLEVLEEQLANPEFAEHIDYAPKRMFRKEGRRVIRRFRDLMSGDWAWEEADALASETENHGAMFAPIVLGSDKTTVSVATGQNEYYPLYASLGNLQNHARRAHRDGVAVIGFLAMPKADHSYRDSAQFRKFRRQLMHRCLVRILSSLKPWMTKARVTLCGDGHYRRVIYGLGPYIADYPEHCLLSGIVYGWCPKCTALRTDLDGDPQAVPRSHTHSDLAFEAKSGKLAALWDEYGLVADIELFTTAFPRADIHNLLTPDLLHQVIKGVFKDHLVTWIIQWMEAQQNGKELLDDFDHRIAAAPSFTGVRRFPQGRNFKQWTGDDSKALMKVIIPALDGLVPVEMVRAVSTFMDFCYIARRSLLEEPDLEMLDDLLNAFHEERKVFFNLGIRPNFNLPRQHSLKHYALLIQRFGAPNGLCASITESKHIDAVKDPYRRSNKNQPMDQMLTINERNARMQALEQYFLEHEMLARPFRALLLPDAIHPPAAVPYNENDDFPEEDPLVELSRVRLPRRPGMYHQPFPSFCLFDGLFELDTTGYDPTLFYLQQQLEQPKLHEYIRRFLFDQFHPDSAVSGWDVDLAQCPWINPNLYISMYYRARITYISPSEPTNLRSVSHEFVRAVPGWQGDEGRHDCVFLYNYSDRRPGFAGLHVAQVHIFFSFEIDHLVYPCALVHWFTRVGDEPSPNTRMWVVEPALDNEGQHICSVEHIDSIARAAHLMGVYGQGPLPRNVTFKNALHAFRAYHVNKFIDHHAHEIAF</sequence>
<protein>
    <submittedName>
        <fullName evidence="1">Uncharacterized protein</fullName>
    </submittedName>
</protein>
<name>A0ACD3AEJ4_9AGAR</name>
<evidence type="ECO:0000313" key="2">
    <source>
        <dbReference type="Proteomes" id="UP000308600"/>
    </source>
</evidence>
<reference evidence="1 2" key="1">
    <citation type="journal article" date="2019" name="Nat. Ecol. Evol.">
        <title>Megaphylogeny resolves global patterns of mushroom evolution.</title>
        <authorList>
            <person name="Varga T."/>
            <person name="Krizsan K."/>
            <person name="Foldi C."/>
            <person name="Dima B."/>
            <person name="Sanchez-Garcia M."/>
            <person name="Sanchez-Ramirez S."/>
            <person name="Szollosi G.J."/>
            <person name="Szarkandi J.G."/>
            <person name="Papp V."/>
            <person name="Albert L."/>
            <person name="Andreopoulos W."/>
            <person name="Angelini C."/>
            <person name="Antonin V."/>
            <person name="Barry K.W."/>
            <person name="Bougher N.L."/>
            <person name="Buchanan P."/>
            <person name="Buyck B."/>
            <person name="Bense V."/>
            <person name="Catcheside P."/>
            <person name="Chovatia M."/>
            <person name="Cooper J."/>
            <person name="Damon W."/>
            <person name="Desjardin D."/>
            <person name="Finy P."/>
            <person name="Geml J."/>
            <person name="Haridas S."/>
            <person name="Hughes K."/>
            <person name="Justo A."/>
            <person name="Karasinski D."/>
            <person name="Kautmanova I."/>
            <person name="Kiss B."/>
            <person name="Kocsube S."/>
            <person name="Kotiranta H."/>
            <person name="LaButti K.M."/>
            <person name="Lechner B.E."/>
            <person name="Liimatainen K."/>
            <person name="Lipzen A."/>
            <person name="Lukacs Z."/>
            <person name="Mihaltcheva S."/>
            <person name="Morgado L.N."/>
            <person name="Niskanen T."/>
            <person name="Noordeloos M.E."/>
            <person name="Ohm R.A."/>
            <person name="Ortiz-Santana B."/>
            <person name="Ovrebo C."/>
            <person name="Racz N."/>
            <person name="Riley R."/>
            <person name="Savchenko A."/>
            <person name="Shiryaev A."/>
            <person name="Soop K."/>
            <person name="Spirin V."/>
            <person name="Szebenyi C."/>
            <person name="Tomsovsky M."/>
            <person name="Tulloss R.E."/>
            <person name="Uehling J."/>
            <person name="Grigoriev I.V."/>
            <person name="Vagvolgyi C."/>
            <person name="Papp T."/>
            <person name="Martin F.M."/>
            <person name="Miettinen O."/>
            <person name="Hibbett D.S."/>
            <person name="Nagy L.G."/>
        </authorList>
    </citation>
    <scope>NUCLEOTIDE SEQUENCE [LARGE SCALE GENOMIC DNA]</scope>
    <source>
        <strain evidence="1 2">NL-1719</strain>
    </source>
</reference>
<accession>A0ACD3AEJ4</accession>
<keyword evidence="2" id="KW-1185">Reference proteome</keyword>
<gene>
    <name evidence="1" type="ORF">BDN72DRAFT_872243</name>
</gene>
<evidence type="ECO:0000313" key="1">
    <source>
        <dbReference type="EMBL" id="TFK63739.1"/>
    </source>
</evidence>
<organism evidence="1 2">
    <name type="scientific">Pluteus cervinus</name>
    <dbReference type="NCBI Taxonomy" id="181527"/>
    <lineage>
        <taxon>Eukaryota</taxon>
        <taxon>Fungi</taxon>
        <taxon>Dikarya</taxon>
        <taxon>Basidiomycota</taxon>
        <taxon>Agaricomycotina</taxon>
        <taxon>Agaricomycetes</taxon>
        <taxon>Agaricomycetidae</taxon>
        <taxon>Agaricales</taxon>
        <taxon>Pluteineae</taxon>
        <taxon>Pluteaceae</taxon>
        <taxon>Pluteus</taxon>
    </lineage>
</organism>